<feature type="region of interest" description="Disordered" evidence="1">
    <location>
        <begin position="35"/>
        <end position="82"/>
    </location>
</feature>
<reference evidence="3" key="1">
    <citation type="submission" date="2014-01" db="EMBL/GenBank/DDBJ databases">
        <title>The Genome Sequence of Anopheles melas CM1001059_A (V2).</title>
        <authorList>
            <consortium name="The Broad Institute Genomics Platform"/>
            <person name="Neafsey D.E."/>
            <person name="Besansky N."/>
            <person name="Howell P."/>
            <person name="Walton C."/>
            <person name="Young S.K."/>
            <person name="Zeng Q."/>
            <person name="Gargeya S."/>
            <person name="Fitzgerald M."/>
            <person name="Haas B."/>
            <person name="Abouelleil A."/>
            <person name="Allen A.W."/>
            <person name="Alvarado L."/>
            <person name="Arachchi H.M."/>
            <person name="Berlin A.M."/>
            <person name="Chapman S.B."/>
            <person name="Gainer-Dewar J."/>
            <person name="Goldberg J."/>
            <person name="Griggs A."/>
            <person name="Gujja S."/>
            <person name="Hansen M."/>
            <person name="Howarth C."/>
            <person name="Imamovic A."/>
            <person name="Ireland A."/>
            <person name="Larimer J."/>
            <person name="McCowan C."/>
            <person name="Murphy C."/>
            <person name="Pearson M."/>
            <person name="Poon T.W."/>
            <person name="Priest M."/>
            <person name="Roberts A."/>
            <person name="Saif S."/>
            <person name="Shea T."/>
            <person name="Sisk P."/>
            <person name="Sykes S."/>
            <person name="Wortman J."/>
            <person name="Nusbaum C."/>
            <person name="Birren B."/>
        </authorList>
    </citation>
    <scope>NUCLEOTIDE SEQUENCE [LARGE SCALE GENOMIC DNA]</scope>
    <source>
        <strain evidence="3">CM1001059</strain>
    </source>
</reference>
<keyword evidence="3" id="KW-1185">Reference proteome</keyword>
<organism evidence="2 3">
    <name type="scientific">Anopheles melas</name>
    <dbReference type="NCBI Taxonomy" id="34690"/>
    <lineage>
        <taxon>Eukaryota</taxon>
        <taxon>Metazoa</taxon>
        <taxon>Ecdysozoa</taxon>
        <taxon>Arthropoda</taxon>
        <taxon>Hexapoda</taxon>
        <taxon>Insecta</taxon>
        <taxon>Pterygota</taxon>
        <taxon>Neoptera</taxon>
        <taxon>Endopterygota</taxon>
        <taxon>Diptera</taxon>
        <taxon>Nematocera</taxon>
        <taxon>Culicoidea</taxon>
        <taxon>Culicidae</taxon>
        <taxon>Anophelinae</taxon>
        <taxon>Anopheles</taxon>
    </lineage>
</organism>
<accession>A0A182TXE9</accession>
<sequence length="255" mass="27010">MLWFKKRLSTLFGGGGKRTAKREVGKGAAAAAATVATAPDDSEPPAAASSTAATGGTPNTGPSGDGSTTQLPPSKRCQSKKNAQEAAVAASSNVRCAQCSRGKQSAWVVWCPLGGMFPIYFEVNFGEPDRSLAAAAARTVRRRVSRARRKDVNNNDRKGARKEEHHQVKNPTQAIIRYNNYLAQRGDSGKGASIPAPSNFNRATILHTVPTQRSEQSGTGRTTNGKYTLYKGSSSRRCTGGLVVGSKEGINESLE</sequence>
<evidence type="ECO:0000256" key="1">
    <source>
        <dbReference type="SAM" id="MobiDB-lite"/>
    </source>
</evidence>
<feature type="compositionally biased region" description="Low complexity" evidence="1">
    <location>
        <begin position="35"/>
        <end position="69"/>
    </location>
</feature>
<evidence type="ECO:0000313" key="3">
    <source>
        <dbReference type="Proteomes" id="UP000075902"/>
    </source>
</evidence>
<feature type="region of interest" description="Disordered" evidence="1">
    <location>
        <begin position="209"/>
        <end position="230"/>
    </location>
</feature>
<evidence type="ECO:0000313" key="2">
    <source>
        <dbReference type="EnsemblMetazoa" id="AMEC010040-PA"/>
    </source>
</evidence>
<protein>
    <submittedName>
        <fullName evidence="2">Uncharacterized protein</fullName>
    </submittedName>
</protein>
<feature type="region of interest" description="Disordered" evidence="1">
    <location>
        <begin position="145"/>
        <end position="168"/>
    </location>
</feature>
<dbReference type="VEuPathDB" id="VectorBase:AMEC010040"/>
<dbReference type="Proteomes" id="UP000075902">
    <property type="component" value="Unassembled WGS sequence"/>
</dbReference>
<name>A0A182TXE9_9DIPT</name>
<dbReference type="AlphaFoldDB" id="A0A182TXE9"/>
<reference evidence="2" key="2">
    <citation type="submission" date="2020-05" db="UniProtKB">
        <authorList>
            <consortium name="EnsemblMetazoa"/>
        </authorList>
    </citation>
    <scope>IDENTIFICATION</scope>
    <source>
        <strain evidence="2">CM1001059</strain>
    </source>
</reference>
<feature type="compositionally biased region" description="Basic and acidic residues" evidence="1">
    <location>
        <begin position="150"/>
        <end position="167"/>
    </location>
</feature>
<dbReference type="EnsemblMetazoa" id="AMEC010040-RA">
    <property type="protein sequence ID" value="AMEC010040-PA"/>
    <property type="gene ID" value="AMEC010040"/>
</dbReference>
<proteinExistence type="predicted"/>